<dbReference type="PROSITE" id="PS50005">
    <property type="entry name" value="TPR"/>
    <property type="match status" value="1"/>
</dbReference>
<dbReference type="SUPFAM" id="SSF48452">
    <property type="entry name" value="TPR-like"/>
    <property type="match status" value="2"/>
</dbReference>
<name>A0A4Q5HI42_9BACE</name>
<dbReference type="GO" id="GO:0009279">
    <property type="term" value="C:cell outer membrane"/>
    <property type="evidence" value="ECO:0007669"/>
    <property type="project" value="TreeGrafter"/>
</dbReference>
<dbReference type="PANTHER" id="PTHR44858:SF1">
    <property type="entry name" value="UDP-N-ACETYLGLUCOSAMINE--PEPTIDE N-ACETYLGLUCOSAMINYLTRANSFERASE SPINDLY-RELATED"/>
    <property type="match status" value="1"/>
</dbReference>
<accession>A0A4Q5HI42</accession>
<dbReference type="Proteomes" id="UP000291191">
    <property type="component" value="Unassembled WGS sequence"/>
</dbReference>
<keyword evidence="5" id="KW-1185">Reference proteome</keyword>
<dbReference type="Pfam" id="PF13181">
    <property type="entry name" value="TPR_8"/>
    <property type="match status" value="1"/>
</dbReference>
<dbReference type="InterPro" id="IPR011990">
    <property type="entry name" value="TPR-like_helical_dom_sf"/>
</dbReference>
<gene>
    <name evidence="4" type="ORF">EAJ06_02560</name>
</gene>
<keyword evidence="1" id="KW-0677">Repeat</keyword>
<dbReference type="OrthoDB" id="9811837at2"/>
<reference evidence="4 5" key="1">
    <citation type="journal article" date="2019" name="Science, e1252229">
        <title>Invertible promoters mediate bacterial phase variation, antibiotic resistance, and host adaptation in the gut.</title>
        <authorList>
            <person name="Jiang X."/>
            <person name="Hall A.B."/>
            <person name="Arthur T.D."/>
            <person name="Plichta D.R."/>
            <person name="Covington C.T."/>
            <person name="Poyet M."/>
            <person name="Crothers J."/>
            <person name="Moses P.L."/>
            <person name="Tolonen A.C."/>
            <person name="Vlamakis H."/>
            <person name="Alm E.J."/>
            <person name="Xavier R.J."/>
        </authorList>
    </citation>
    <scope>NUCLEOTIDE SEQUENCE [LARGE SCALE GENOMIC DNA]</scope>
    <source>
        <strain evidence="5">bf_0095</strain>
    </source>
</reference>
<feature type="repeat" description="TPR" evidence="3">
    <location>
        <begin position="20"/>
        <end position="53"/>
    </location>
</feature>
<evidence type="ECO:0000256" key="1">
    <source>
        <dbReference type="ARBA" id="ARBA00022737"/>
    </source>
</evidence>
<dbReference type="Gene3D" id="1.25.40.10">
    <property type="entry name" value="Tetratricopeptide repeat domain"/>
    <property type="match status" value="2"/>
</dbReference>
<dbReference type="GO" id="GO:0046813">
    <property type="term" value="P:receptor-mediated virion attachment to host cell"/>
    <property type="evidence" value="ECO:0007669"/>
    <property type="project" value="TreeGrafter"/>
</dbReference>
<protein>
    <submittedName>
        <fullName evidence="4">Tetratricopeptide repeat protein</fullName>
    </submittedName>
</protein>
<dbReference type="InterPro" id="IPR050498">
    <property type="entry name" value="Ycf3"/>
</dbReference>
<dbReference type="AlphaFoldDB" id="A0A4Q5HI42"/>
<evidence type="ECO:0000313" key="5">
    <source>
        <dbReference type="Proteomes" id="UP000291191"/>
    </source>
</evidence>
<dbReference type="PANTHER" id="PTHR44858">
    <property type="entry name" value="TETRATRICOPEPTIDE REPEAT PROTEIN 6"/>
    <property type="match status" value="1"/>
</dbReference>
<sequence>MMIYRLLFCFCLCILTGYSEKDIVMQALTYDEQGNYEKAIVYWDKAIKMNPHNALYYVCRGADKDELENYMDAIQDYNLAVQTDSFLICGYMNRAGSKYAIKDYAGAIKDYNTALKIYLFKTEHLQIKFVPLPNKLPFGNMTIDSNNLIEEPQYHIDDIIIYRGQAYYQMDSLNLALNDFTHCIDRQFCLPFCYYWRASIYHKQGNADAAYNDLRQVLFYADKDSDIARQAQKVLEKGLDMLEAYDLTGDAK</sequence>
<dbReference type="Pfam" id="PF00515">
    <property type="entry name" value="TPR_1"/>
    <property type="match status" value="1"/>
</dbReference>
<evidence type="ECO:0000256" key="3">
    <source>
        <dbReference type="PROSITE-ProRule" id="PRU00339"/>
    </source>
</evidence>
<comment type="caution">
    <text evidence="4">The sequence shown here is derived from an EMBL/GenBank/DDBJ whole genome shotgun (WGS) entry which is preliminary data.</text>
</comment>
<evidence type="ECO:0000256" key="2">
    <source>
        <dbReference type="ARBA" id="ARBA00022803"/>
    </source>
</evidence>
<keyword evidence="2 3" id="KW-0802">TPR repeat</keyword>
<evidence type="ECO:0000313" key="4">
    <source>
        <dbReference type="EMBL" id="RYT82513.1"/>
    </source>
</evidence>
<organism evidence="4 5">
    <name type="scientific">Bacteroides intestinalis</name>
    <dbReference type="NCBI Taxonomy" id="329854"/>
    <lineage>
        <taxon>Bacteria</taxon>
        <taxon>Pseudomonadati</taxon>
        <taxon>Bacteroidota</taxon>
        <taxon>Bacteroidia</taxon>
        <taxon>Bacteroidales</taxon>
        <taxon>Bacteroidaceae</taxon>
        <taxon>Bacteroides</taxon>
    </lineage>
</organism>
<dbReference type="SMART" id="SM00028">
    <property type="entry name" value="TPR"/>
    <property type="match status" value="4"/>
</dbReference>
<dbReference type="EMBL" id="RCXO01000002">
    <property type="protein sequence ID" value="RYT82513.1"/>
    <property type="molecule type" value="Genomic_DNA"/>
</dbReference>
<proteinExistence type="predicted"/>
<dbReference type="InterPro" id="IPR019734">
    <property type="entry name" value="TPR_rpt"/>
</dbReference>